<dbReference type="EMBL" id="JAUTXT010000078">
    <property type="protein sequence ID" value="KAK3669604.1"/>
    <property type="molecule type" value="Genomic_DNA"/>
</dbReference>
<organism evidence="5 6">
    <name type="scientific">Recurvomyces mirabilis</name>
    <dbReference type="NCBI Taxonomy" id="574656"/>
    <lineage>
        <taxon>Eukaryota</taxon>
        <taxon>Fungi</taxon>
        <taxon>Dikarya</taxon>
        <taxon>Ascomycota</taxon>
        <taxon>Pezizomycotina</taxon>
        <taxon>Dothideomycetes</taxon>
        <taxon>Dothideomycetidae</taxon>
        <taxon>Mycosphaerellales</taxon>
        <taxon>Teratosphaeriaceae</taxon>
        <taxon>Recurvomyces</taxon>
    </lineage>
</organism>
<feature type="region of interest" description="Disordered" evidence="3">
    <location>
        <begin position="40"/>
        <end position="72"/>
    </location>
</feature>
<name>A0AAE0TMZ7_9PEZI</name>
<evidence type="ECO:0000256" key="1">
    <source>
        <dbReference type="ARBA" id="ARBA00022723"/>
    </source>
</evidence>
<comment type="caution">
    <text evidence="5">The sequence shown here is derived from an EMBL/GenBank/DDBJ whole genome shotgun (WGS) entry which is preliminary data.</text>
</comment>
<dbReference type="Proteomes" id="UP001274830">
    <property type="component" value="Unassembled WGS sequence"/>
</dbReference>
<dbReference type="InterPro" id="IPR050987">
    <property type="entry name" value="AtrR-like"/>
</dbReference>
<dbReference type="PANTHER" id="PTHR46910">
    <property type="entry name" value="TRANSCRIPTION FACTOR PDR1"/>
    <property type="match status" value="1"/>
</dbReference>
<dbReference type="SUPFAM" id="SSF57701">
    <property type="entry name" value="Zn2/Cys6 DNA-binding domain"/>
    <property type="match status" value="1"/>
</dbReference>
<keyword evidence="2" id="KW-0539">Nucleus</keyword>
<dbReference type="GO" id="GO:0006351">
    <property type="term" value="P:DNA-templated transcription"/>
    <property type="evidence" value="ECO:0007669"/>
    <property type="project" value="InterPro"/>
</dbReference>
<dbReference type="AlphaFoldDB" id="A0AAE0TMZ7"/>
<dbReference type="InterPro" id="IPR036864">
    <property type="entry name" value="Zn2-C6_fun-type_DNA-bd_sf"/>
</dbReference>
<evidence type="ECO:0000256" key="3">
    <source>
        <dbReference type="SAM" id="MobiDB-lite"/>
    </source>
</evidence>
<dbReference type="InterPro" id="IPR001138">
    <property type="entry name" value="Zn2Cys6_DnaBD"/>
</dbReference>
<dbReference type="PANTHER" id="PTHR46910:SF39">
    <property type="entry name" value="ZN(II)2CYS6 TRANSCRIPTION FACTOR (EUROFUNG)"/>
    <property type="match status" value="1"/>
</dbReference>
<evidence type="ECO:0000313" key="5">
    <source>
        <dbReference type="EMBL" id="KAK3669604.1"/>
    </source>
</evidence>
<dbReference type="PROSITE" id="PS00463">
    <property type="entry name" value="ZN2_CY6_FUNGAL_1"/>
    <property type="match status" value="1"/>
</dbReference>
<sequence length="544" mass="61641">MSLLRSCEYCRSHKIRCLWDATSTTCTQCLKRDQTCKRRETVRQRHTTNRASRPDKDIEGSLSTGTQLGGLGQTSTQALEARLAQLEERLSSLDGNAAFQPFAKEVTNSTSSVTKSSARPATHDDLAATIYESSTPSGTDHAATFSFLAHGDPSGIRQWSIEDTAMPIGVPLNRMNGLNNGKCYLPPAEEASSLLKEYLHECNAKIPLIAPEYIIRHVRDCYTGIADGSPISWVLTYMIFGMAHRLRAMSLFQVPDDTSRANWYLDKCLETLPRLLMQEPSLRLVQALLGVAILLQTSSRYKRATLFVSTAMHMVQDLGYDDIGMADEHDLEQKEQQYVFWITFLMDTDMSFASVRQCKQSLTEISTSLPDARRSDWWARGALEEQNDVNVFALHSRFAILQAGILERLFSVQSRQLSDVVLDSAYYDALDRLEQWRRSSFVFNLSAYNLHQGLYRSDIVHLVVLETAYFRTVYQLRVAYLMGWFRKHIDSFSVRAMEVMARCDVPEGFCKDARRVLELSGLVSGANTSITWYEPPTLLFWCVN</sequence>
<dbReference type="GO" id="GO:0008270">
    <property type="term" value="F:zinc ion binding"/>
    <property type="evidence" value="ECO:0007669"/>
    <property type="project" value="InterPro"/>
</dbReference>
<dbReference type="CDD" id="cd00067">
    <property type="entry name" value="GAL4"/>
    <property type="match status" value="1"/>
</dbReference>
<reference evidence="5" key="1">
    <citation type="submission" date="2023-07" db="EMBL/GenBank/DDBJ databases">
        <title>Black Yeasts Isolated from many extreme environments.</title>
        <authorList>
            <person name="Coleine C."/>
            <person name="Stajich J.E."/>
            <person name="Selbmann L."/>
        </authorList>
    </citation>
    <scope>NUCLEOTIDE SEQUENCE</scope>
    <source>
        <strain evidence="5">CCFEE 5485</strain>
    </source>
</reference>
<keyword evidence="6" id="KW-1185">Reference proteome</keyword>
<protein>
    <recommendedName>
        <fullName evidence="4">Zn(2)-C6 fungal-type domain-containing protein</fullName>
    </recommendedName>
</protein>
<evidence type="ECO:0000259" key="4">
    <source>
        <dbReference type="PROSITE" id="PS00463"/>
    </source>
</evidence>
<accession>A0AAE0TMZ7</accession>
<gene>
    <name evidence="5" type="ORF">LTR78_010542</name>
</gene>
<feature type="domain" description="Zn(2)-C6 fungal-type" evidence="4">
    <location>
        <begin position="6"/>
        <end position="36"/>
    </location>
</feature>
<dbReference type="CDD" id="cd12148">
    <property type="entry name" value="fungal_TF_MHR"/>
    <property type="match status" value="1"/>
</dbReference>
<dbReference type="Gene3D" id="4.10.240.10">
    <property type="entry name" value="Zn(2)-C6 fungal-type DNA-binding domain"/>
    <property type="match status" value="1"/>
</dbReference>
<dbReference type="GO" id="GO:0003677">
    <property type="term" value="F:DNA binding"/>
    <property type="evidence" value="ECO:0007669"/>
    <property type="project" value="InterPro"/>
</dbReference>
<evidence type="ECO:0000313" key="6">
    <source>
        <dbReference type="Proteomes" id="UP001274830"/>
    </source>
</evidence>
<keyword evidence="1" id="KW-0479">Metal-binding</keyword>
<dbReference type="GO" id="GO:0000981">
    <property type="term" value="F:DNA-binding transcription factor activity, RNA polymerase II-specific"/>
    <property type="evidence" value="ECO:0007669"/>
    <property type="project" value="InterPro"/>
</dbReference>
<proteinExistence type="predicted"/>
<evidence type="ECO:0000256" key="2">
    <source>
        <dbReference type="ARBA" id="ARBA00023242"/>
    </source>
</evidence>
<dbReference type="InterPro" id="IPR007219">
    <property type="entry name" value="XnlR_reg_dom"/>
</dbReference>
<dbReference type="Pfam" id="PF04082">
    <property type="entry name" value="Fungal_trans"/>
    <property type="match status" value="1"/>
</dbReference>